<keyword evidence="2" id="KW-1185">Reference proteome</keyword>
<dbReference type="Proteomes" id="UP000765509">
    <property type="component" value="Unassembled WGS sequence"/>
</dbReference>
<organism evidence="1 2">
    <name type="scientific">Austropuccinia psidii MF-1</name>
    <dbReference type="NCBI Taxonomy" id="1389203"/>
    <lineage>
        <taxon>Eukaryota</taxon>
        <taxon>Fungi</taxon>
        <taxon>Dikarya</taxon>
        <taxon>Basidiomycota</taxon>
        <taxon>Pucciniomycotina</taxon>
        <taxon>Pucciniomycetes</taxon>
        <taxon>Pucciniales</taxon>
        <taxon>Sphaerophragmiaceae</taxon>
        <taxon>Austropuccinia</taxon>
    </lineage>
</organism>
<name>A0A9Q3PVL0_9BASI</name>
<comment type="caution">
    <text evidence="1">The sequence shown here is derived from an EMBL/GenBank/DDBJ whole genome shotgun (WGS) entry which is preliminary data.</text>
</comment>
<proteinExistence type="predicted"/>
<evidence type="ECO:0000313" key="1">
    <source>
        <dbReference type="EMBL" id="MBW0575704.1"/>
    </source>
</evidence>
<protein>
    <submittedName>
        <fullName evidence="1">Uncharacterized protein</fullName>
    </submittedName>
</protein>
<evidence type="ECO:0000313" key="2">
    <source>
        <dbReference type="Proteomes" id="UP000765509"/>
    </source>
</evidence>
<sequence length="137" mass="15937">MMLYIIMHHFSTAIQWWKYQMVISIFSNIITSSRHPIIQRTHQGSRASVSASKTNHAMKTSLDNSIHSILPRQYCSTILKGFERQFIHSFIQLSSVKAPLNPSWQPPSFQYSLDPSRTVFHVQAWEIQSTHFNFNIS</sequence>
<accession>A0A9Q3PVL0</accession>
<reference evidence="1" key="1">
    <citation type="submission" date="2021-03" db="EMBL/GenBank/DDBJ databases">
        <title>Draft genome sequence of rust myrtle Austropuccinia psidii MF-1, a brazilian biotype.</title>
        <authorList>
            <person name="Quecine M.C."/>
            <person name="Pachon D.M.R."/>
            <person name="Bonatelli M.L."/>
            <person name="Correr F.H."/>
            <person name="Franceschini L.M."/>
            <person name="Leite T.F."/>
            <person name="Margarido G.R.A."/>
            <person name="Almeida C.A."/>
            <person name="Ferrarezi J.A."/>
            <person name="Labate C.A."/>
        </authorList>
    </citation>
    <scope>NUCLEOTIDE SEQUENCE</scope>
    <source>
        <strain evidence="1">MF-1</strain>
    </source>
</reference>
<dbReference type="AlphaFoldDB" id="A0A9Q3PVL0"/>
<dbReference type="EMBL" id="AVOT02096830">
    <property type="protein sequence ID" value="MBW0575704.1"/>
    <property type="molecule type" value="Genomic_DNA"/>
</dbReference>
<gene>
    <name evidence="1" type="ORF">O181_115419</name>
</gene>